<dbReference type="PANTHER" id="PTHR43163">
    <property type="entry name" value="DIPEPTIDE TRANSPORT SYSTEM PERMEASE PROTEIN DPPB-RELATED"/>
    <property type="match status" value="1"/>
</dbReference>
<keyword evidence="10" id="KW-1185">Reference proteome</keyword>
<dbReference type="PANTHER" id="PTHR43163:SF6">
    <property type="entry name" value="DIPEPTIDE TRANSPORT SYSTEM PERMEASE PROTEIN DPPB-RELATED"/>
    <property type="match status" value="1"/>
</dbReference>
<feature type="transmembrane region" description="Helical" evidence="7">
    <location>
        <begin position="228"/>
        <end position="259"/>
    </location>
</feature>
<evidence type="ECO:0000256" key="5">
    <source>
        <dbReference type="ARBA" id="ARBA00022989"/>
    </source>
</evidence>
<evidence type="ECO:0000259" key="8">
    <source>
        <dbReference type="PROSITE" id="PS50928"/>
    </source>
</evidence>
<dbReference type="KEGG" id="pmet:G4Y79_02545"/>
<dbReference type="Pfam" id="PF19300">
    <property type="entry name" value="BPD_transp_1_N"/>
    <property type="match status" value="1"/>
</dbReference>
<dbReference type="InterPro" id="IPR000515">
    <property type="entry name" value="MetI-like"/>
</dbReference>
<dbReference type="AlphaFoldDB" id="A0A7S8EAC6"/>
<dbReference type="Proteomes" id="UP000594468">
    <property type="component" value="Chromosome"/>
</dbReference>
<evidence type="ECO:0000256" key="3">
    <source>
        <dbReference type="ARBA" id="ARBA00022475"/>
    </source>
</evidence>
<keyword evidence="5 7" id="KW-1133">Transmembrane helix</keyword>
<keyword evidence="2 7" id="KW-0813">Transport</keyword>
<evidence type="ECO:0000256" key="2">
    <source>
        <dbReference type="ARBA" id="ARBA00022448"/>
    </source>
</evidence>
<evidence type="ECO:0000313" key="9">
    <source>
        <dbReference type="EMBL" id="QPC83274.1"/>
    </source>
</evidence>
<dbReference type="PROSITE" id="PS50928">
    <property type="entry name" value="ABC_TM1"/>
    <property type="match status" value="1"/>
</dbReference>
<keyword evidence="3" id="KW-1003">Cell membrane</keyword>
<comment type="similarity">
    <text evidence="7">Belongs to the binding-protein-dependent transport system permease family.</text>
</comment>
<dbReference type="CDD" id="cd06261">
    <property type="entry name" value="TM_PBP2"/>
    <property type="match status" value="1"/>
</dbReference>
<feature type="transmembrane region" description="Helical" evidence="7">
    <location>
        <begin position="135"/>
        <end position="158"/>
    </location>
</feature>
<feature type="transmembrane region" description="Helical" evidence="7">
    <location>
        <begin position="102"/>
        <end position="123"/>
    </location>
</feature>
<feature type="transmembrane region" description="Helical" evidence="7">
    <location>
        <begin position="279"/>
        <end position="300"/>
    </location>
</feature>
<gene>
    <name evidence="9" type="ORF">G4Y79_02545</name>
</gene>
<name>A0A7S8EAC6_9CHLR</name>
<evidence type="ECO:0000313" key="10">
    <source>
        <dbReference type="Proteomes" id="UP000594468"/>
    </source>
</evidence>
<dbReference type="InterPro" id="IPR035906">
    <property type="entry name" value="MetI-like_sf"/>
</dbReference>
<proteinExistence type="inferred from homology"/>
<keyword evidence="4 7" id="KW-0812">Transmembrane</keyword>
<reference evidence="9 10" key="1">
    <citation type="submission" date="2020-02" db="EMBL/GenBank/DDBJ databases">
        <authorList>
            <person name="Zheng R.K."/>
            <person name="Sun C.M."/>
        </authorList>
    </citation>
    <scope>NUCLEOTIDE SEQUENCE [LARGE SCALE GENOMIC DNA]</scope>
    <source>
        <strain evidence="10">rifampicinis</strain>
    </source>
</reference>
<evidence type="ECO:0000256" key="1">
    <source>
        <dbReference type="ARBA" id="ARBA00004651"/>
    </source>
</evidence>
<dbReference type="RefSeq" id="WP_195171341.1">
    <property type="nucleotide sequence ID" value="NZ_CP062983.1"/>
</dbReference>
<dbReference type="Gene3D" id="1.10.3720.10">
    <property type="entry name" value="MetI-like"/>
    <property type="match status" value="1"/>
</dbReference>
<dbReference type="GO" id="GO:0055085">
    <property type="term" value="P:transmembrane transport"/>
    <property type="evidence" value="ECO:0007669"/>
    <property type="project" value="InterPro"/>
</dbReference>
<accession>A0A7S8EAC6</accession>
<feature type="domain" description="ABC transmembrane type-1" evidence="8">
    <location>
        <begin position="96"/>
        <end position="297"/>
    </location>
</feature>
<evidence type="ECO:0000256" key="4">
    <source>
        <dbReference type="ARBA" id="ARBA00022692"/>
    </source>
</evidence>
<dbReference type="InterPro" id="IPR045621">
    <property type="entry name" value="BPD_transp_1_N"/>
</dbReference>
<feature type="transmembrane region" description="Helical" evidence="7">
    <location>
        <begin position="12"/>
        <end position="29"/>
    </location>
</feature>
<keyword evidence="6 7" id="KW-0472">Membrane</keyword>
<feature type="transmembrane region" description="Helical" evidence="7">
    <location>
        <begin position="174"/>
        <end position="193"/>
    </location>
</feature>
<evidence type="ECO:0000256" key="7">
    <source>
        <dbReference type="RuleBase" id="RU363032"/>
    </source>
</evidence>
<dbReference type="EMBL" id="CP062983">
    <property type="protein sequence ID" value="QPC83274.1"/>
    <property type="molecule type" value="Genomic_DNA"/>
</dbReference>
<dbReference type="SUPFAM" id="SSF161098">
    <property type="entry name" value="MetI-like"/>
    <property type="match status" value="1"/>
</dbReference>
<evidence type="ECO:0000256" key="6">
    <source>
        <dbReference type="ARBA" id="ARBA00023136"/>
    </source>
</evidence>
<comment type="subcellular location">
    <subcellularLocation>
        <location evidence="1 7">Cell membrane</location>
        <topology evidence="1 7">Multi-pass membrane protein</topology>
    </subcellularLocation>
</comment>
<dbReference type="GO" id="GO:0005886">
    <property type="term" value="C:plasma membrane"/>
    <property type="evidence" value="ECO:0007669"/>
    <property type="project" value="UniProtKB-SubCell"/>
</dbReference>
<sequence length="307" mass="33939">MIRFLVNRLLQAIPTILLVSIVVFLMLHLTPGDPAEIFIGDRQSTPEQLEVIREQMGLNRPLYVQYLDYMWHAVQGDLGNSLNNGRPVLDEILLRLPSTLELTLAAMLISTVLGIGLGIIAALNHNSFIDTAAMALALVGISMPVYWSSLLLIVLFSVELQWFPPIGQGSLDRLVMPAMALGFLSSGSLARLVRSSMLEVLSQDYMLTARAKGLQRYKVIFGHALRNALIPVVTILGLTFGELLGGAVLTETIFARLGIGRMYVTAVLNKDFTMVQGTTLFIACAYILINIMIDVIYVYVDPRIRYD</sequence>
<organism evidence="9 10">
    <name type="scientific">Phototrophicus methaneseepsis</name>
    <dbReference type="NCBI Taxonomy" id="2710758"/>
    <lineage>
        <taxon>Bacteria</taxon>
        <taxon>Bacillati</taxon>
        <taxon>Chloroflexota</taxon>
        <taxon>Candidatus Thermofontia</taxon>
        <taxon>Phototrophicales</taxon>
        <taxon>Phototrophicaceae</taxon>
        <taxon>Phototrophicus</taxon>
    </lineage>
</organism>
<protein>
    <submittedName>
        <fullName evidence="9">ABC transporter permease</fullName>
    </submittedName>
</protein>
<dbReference type="Pfam" id="PF00528">
    <property type="entry name" value="BPD_transp_1"/>
    <property type="match status" value="1"/>
</dbReference>